<dbReference type="PANTHER" id="PTHR20941">
    <property type="entry name" value="FOLATE SYNTHESIS PROTEINS"/>
    <property type="match status" value="1"/>
</dbReference>
<feature type="domain" description="Pterin-binding" evidence="9">
    <location>
        <begin position="40"/>
        <end position="294"/>
    </location>
</feature>
<dbReference type="GO" id="GO:0005829">
    <property type="term" value="C:cytosol"/>
    <property type="evidence" value="ECO:0007669"/>
    <property type="project" value="TreeGrafter"/>
</dbReference>
<protein>
    <recommendedName>
        <fullName evidence="4">dihydropteroate synthase</fullName>
        <ecNumber evidence="4">2.5.1.15</ecNumber>
    </recommendedName>
</protein>
<evidence type="ECO:0000259" key="9">
    <source>
        <dbReference type="PROSITE" id="PS50972"/>
    </source>
</evidence>
<dbReference type="CDD" id="cd00739">
    <property type="entry name" value="DHPS"/>
    <property type="match status" value="1"/>
</dbReference>
<dbReference type="GO" id="GO:0046872">
    <property type="term" value="F:metal ion binding"/>
    <property type="evidence" value="ECO:0007669"/>
    <property type="project" value="UniProtKB-KW"/>
</dbReference>
<dbReference type="PROSITE" id="PS00792">
    <property type="entry name" value="DHPS_1"/>
    <property type="match status" value="1"/>
</dbReference>
<organism evidence="10">
    <name type="scientific">hydrothermal vent metagenome</name>
    <dbReference type="NCBI Taxonomy" id="652676"/>
    <lineage>
        <taxon>unclassified sequences</taxon>
        <taxon>metagenomes</taxon>
        <taxon>ecological metagenomes</taxon>
    </lineage>
</organism>
<evidence type="ECO:0000256" key="5">
    <source>
        <dbReference type="ARBA" id="ARBA00022679"/>
    </source>
</evidence>
<name>A0A3B1D9U2_9ZZZZ</name>
<gene>
    <name evidence="10" type="ORF">MNBD_NITROSPIRAE01-1960</name>
</gene>
<dbReference type="GO" id="GO:0004156">
    <property type="term" value="F:dihydropteroate synthase activity"/>
    <property type="evidence" value="ECO:0007669"/>
    <property type="project" value="UniProtKB-EC"/>
</dbReference>
<dbReference type="AlphaFoldDB" id="A0A3B1D9U2"/>
<dbReference type="EC" id="2.5.1.15" evidence="4"/>
<sequence>MKKERDSPTRESPFFSAPSFHPNSGHWRCGHFLLNYQKRPLIMGILNVTPDSFSDGGQFFKPEKALEHALQLVSEGADIIDIGGESTRPGALSVPLEEEADRVLPVIRALAQQVSVPISIDTRKPEIARRAIAAGASILNDVSGLNADAEMFSVAAEDSNTALVVMHAKGSPQTMQEAPRYDDLIEEVHAFFQGRLSQTDALGISRDRIALDPGIGFGKTIVHNLSLIHKLPCFSEFGVPLLLGPSRKSFIGDMLDLPPSERLEGTAAAVAIAVFQGARILRVHDLVEMRRVLMIAEGIRKQAPAEE</sequence>
<evidence type="ECO:0000256" key="1">
    <source>
        <dbReference type="ARBA" id="ARBA00000012"/>
    </source>
</evidence>
<evidence type="ECO:0000313" key="10">
    <source>
        <dbReference type="EMBL" id="VAX31600.1"/>
    </source>
</evidence>
<dbReference type="SUPFAM" id="SSF51717">
    <property type="entry name" value="Dihydropteroate synthetase-like"/>
    <property type="match status" value="1"/>
</dbReference>
<dbReference type="NCBIfam" id="TIGR01496">
    <property type="entry name" value="DHPS"/>
    <property type="match status" value="1"/>
</dbReference>
<comment type="pathway">
    <text evidence="3">Cofactor biosynthesis; tetrahydrofolate biosynthesis; 7,8-dihydrofolate from 2-amino-4-hydroxy-6-hydroxymethyl-7,8-dihydropteridine diphosphate and 4-aminobenzoate: step 1/2.</text>
</comment>
<reference evidence="10" key="1">
    <citation type="submission" date="2018-06" db="EMBL/GenBank/DDBJ databases">
        <authorList>
            <person name="Zhirakovskaya E."/>
        </authorList>
    </citation>
    <scope>NUCLEOTIDE SEQUENCE</scope>
</reference>
<evidence type="ECO:0000256" key="8">
    <source>
        <dbReference type="ARBA" id="ARBA00022909"/>
    </source>
</evidence>
<dbReference type="GO" id="GO:0046654">
    <property type="term" value="P:tetrahydrofolate biosynthetic process"/>
    <property type="evidence" value="ECO:0007669"/>
    <property type="project" value="TreeGrafter"/>
</dbReference>
<dbReference type="InterPro" id="IPR011005">
    <property type="entry name" value="Dihydropteroate_synth-like_sf"/>
</dbReference>
<accession>A0A3B1D9U2</accession>
<evidence type="ECO:0000256" key="6">
    <source>
        <dbReference type="ARBA" id="ARBA00022723"/>
    </source>
</evidence>
<evidence type="ECO:0000256" key="3">
    <source>
        <dbReference type="ARBA" id="ARBA00004763"/>
    </source>
</evidence>
<keyword evidence="5 10" id="KW-0808">Transferase</keyword>
<dbReference type="InterPro" id="IPR000489">
    <property type="entry name" value="Pterin-binding_dom"/>
</dbReference>
<dbReference type="InterPro" id="IPR006390">
    <property type="entry name" value="DHP_synth_dom"/>
</dbReference>
<keyword evidence="7" id="KW-0460">Magnesium</keyword>
<dbReference type="PANTHER" id="PTHR20941:SF1">
    <property type="entry name" value="FOLIC ACID SYNTHESIS PROTEIN FOL1"/>
    <property type="match status" value="1"/>
</dbReference>
<proteinExistence type="predicted"/>
<comment type="catalytic activity">
    <reaction evidence="1">
        <text>(7,8-dihydropterin-6-yl)methyl diphosphate + 4-aminobenzoate = 7,8-dihydropteroate + diphosphate</text>
        <dbReference type="Rhea" id="RHEA:19949"/>
        <dbReference type="ChEBI" id="CHEBI:17836"/>
        <dbReference type="ChEBI" id="CHEBI:17839"/>
        <dbReference type="ChEBI" id="CHEBI:33019"/>
        <dbReference type="ChEBI" id="CHEBI:72950"/>
        <dbReference type="EC" id="2.5.1.15"/>
    </reaction>
</comment>
<keyword evidence="6" id="KW-0479">Metal-binding</keyword>
<dbReference type="Gene3D" id="3.20.20.20">
    <property type="entry name" value="Dihydropteroate synthase-like"/>
    <property type="match status" value="1"/>
</dbReference>
<dbReference type="InterPro" id="IPR045031">
    <property type="entry name" value="DHP_synth-like"/>
</dbReference>
<dbReference type="Pfam" id="PF00809">
    <property type="entry name" value="Pterin_bind"/>
    <property type="match status" value="1"/>
</dbReference>
<dbReference type="FunFam" id="3.20.20.20:FF:000006">
    <property type="entry name" value="Dihydropteroate synthase"/>
    <property type="match status" value="1"/>
</dbReference>
<dbReference type="EMBL" id="UOGF01000077">
    <property type="protein sequence ID" value="VAX31600.1"/>
    <property type="molecule type" value="Genomic_DNA"/>
</dbReference>
<dbReference type="PROSITE" id="PS50972">
    <property type="entry name" value="PTERIN_BINDING"/>
    <property type="match status" value="1"/>
</dbReference>
<comment type="cofactor">
    <cofactor evidence="2">
        <name>Mg(2+)</name>
        <dbReference type="ChEBI" id="CHEBI:18420"/>
    </cofactor>
</comment>
<dbReference type="GO" id="GO:0046656">
    <property type="term" value="P:folic acid biosynthetic process"/>
    <property type="evidence" value="ECO:0007669"/>
    <property type="project" value="UniProtKB-KW"/>
</dbReference>
<dbReference type="PROSITE" id="PS00793">
    <property type="entry name" value="DHPS_2"/>
    <property type="match status" value="1"/>
</dbReference>
<evidence type="ECO:0000256" key="7">
    <source>
        <dbReference type="ARBA" id="ARBA00022842"/>
    </source>
</evidence>
<keyword evidence="8" id="KW-0289">Folate biosynthesis</keyword>
<evidence type="ECO:0000256" key="2">
    <source>
        <dbReference type="ARBA" id="ARBA00001946"/>
    </source>
</evidence>
<evidence type="ECO:0000256" key="4">
    <source>
        <dbReference type="ARBA" id="ARBA00012458"/>
    </source>
</evidence>